<keyword evidence="3" id="KW-0479">Metal-binding</keyword>
<gene>
    <name evidence="9" type="ORF">MIZ03_1212</name>
</gene>
<comment type="similarity">
    <text evidence="1">Belongs to the alpha-carbonic anhydrase family.</text>
</comment>
<dbReference type="EMBL" id="AP024238">
    <property type="protein sequence ID" value="BCO26332.1"/>
    <property type="molecule type" value="Genomic_DNA"/>
</dbReference>
<feature type="chain" id="PRO_5047159551" description="carbonic anhydrase" evidence="7">
    <location>
        <begin position="18"/>
        <end position="222"/>
    </location>
</feature>
<evidence type="ECO:0000313" key="9">
    <source>
        <dbReference type="EMBL" id="BCO26332.1"/>
    </source>
</evidence>
<dbReference type="InterPro" id="IPR036398">
    <property type="entry name" value="CA_dom_sf"/>
</dbReference>
<evidence type="ECO:0000259" key="8">
    <source>
        <dbReference type="PROSITE" id="PS51144"/>
    </source>
</evidence>
<dbReference type="Gene3D" id="3.10.200.10">
    <property type="entry name" value="Alpha carbonic anhydrase"/>
    <property type="match status" value="1"/>
</dbReference>
<sequence length="222" mass="24621">MKHLILPLLLATSTCQASLCESGHRQSPINITAESVAAKKLPAMTVDYRSAPLKLANDGHTLRVRFDKSGQLVIGKERYTLQQFHFHTPGGDQIKGEKFPFAAHILHKSASGQLLAIVVPFRLGAENPLLTRLLPQIPAKVDGDHKHPDQQVSAQDLLPTHLAYYRYSGSLTAAPCTEGVEWLVMKQPLELSAAQLTQWQQHFKDNMRGVNPLYGRAVFESQ</sequence>
<evidence type="ECO:0000313" key="10">
    <source>
        <dbReference type="Proteomes" id="UP000824366"/>
    </source>
</evidence>
<evidence type="ECO:0000256" key="1">
    <source>
        <dbReference type="ARBA" id="ARBA00010718"/>
    </source>
</evidence>
<dbReference type="InterPro" id="IPR023561">
    <property type="entry name" value="Carbonic_anhydrase_a-class"/>
</dbReference>
<dbReference type="PANTHER" id="PTHR18952">
    <property type="entry name" value="CARBONIC ANHYDRASE"/>
    <property type="match status" value="1"/>
</dbReference>
<dbReference type="PANTHER" id="PTHR18952:SF265">
    <property type="entry name" value="CARBONIC ANHYDRASE"/>
    <property type="match status" value="1"/>
</dbReference>
<reference evidence="9 10" key="1">
    <citation type="journal article" date="2021" name="Microbiol. Spectr.">
        <title>A Single Bacterium Capable of Oxidation and Reduction of Iron at Circumneutral pH.</title>
        <authorList>
            <person name="Kato S."/>
            <person name="Ohkuma M."/>
        </authorList>
    </citation>
    <scope>NUCLEOTIDE SEQUENCE [LARGE SCALE GENOMIC DNA]</scope>
    <source>
        <strain evidence="9 10">MIZ03</strain>
    </source>
</reference>
<accession>A0ABN6D2X2</accession>
<keyword evidence="4" id="KW-0862">Zinc</keyword>
<dbReference type="RefSeq" id="WP_223909642.1">
    <property type="nucleotide sequence ID" value="NZ_AP024238.1"/>
</dbReference>
<dbReference type="Proteomes" id="UP000824366">
    <property type="component" value="Chromosome"/>
</dbReference>
<keyword evidence="7" id="KW-0732">Signal</keyword>
<dbReference type="SMART" id="SM01057">
    <property type="entry name" value="Carb_anhydrase"/>
    <property type="match status" value="1"/>
</dbReference>
<evidence type="ECO:0000256" key="4">
    <source>
        <dbReference type="ARBA" id="ARBA00022833"/>
    </source>
</evidence>
<feature type="domain" description="Alpha-carbonic anhydrase" evidence="8">
    <location>
        <begin position="1"/>
        <end position="222"/>
    </location>
</feature>
<dbReference type="PROSITE" id="PS51144">
    <property type="entry name" value="ALPHA_CA_2"/>
    <property type="match status" value="1"/>
</dbReference>
<dbReference type="InterPro" id="IPR041891">
    <property type="entry name" value="Alpha_CA_prokaryot-like"/>
</dbReference>
<dbReference type="Pfam" id="PF00194">
    <property type="entry name" value="Carb_anhydrase"/>
    <property type="match status" value="1"/>
</dbReference>
<evidence type="ECO:0000256" key="2">
    <source>
        <dbReference type="ARBA" id="ARBA00012925"/>
    </source>
</evidence>
<keyword evidence="5" id="KW-0456">Lyase</keyword>
<name>A0ABN6D2X2_9BURK</name>
<dbReference type="CDD" id="cd03124">
    <property type="entry name" value="alpha_CA_prokaryotic_like"/>
    <property type="match status" value="1"/>
</dbReference>
<proteinExistence type="inferred from homology"/>
<dbReference type="InterPro" id="IPR001148">
    <property type="entry name" value="CA_dom"/>
</dbReference>
<keyword evidence="10" id="KW-1185">Reference proteome</keyword>
<evidence type="ECO:0000256" key="5">
    <source>
        <dbReference type="ARBA" id="ARBA00023239"/>
    </source>
</evidence>
<comment type="catalytic activity">
    <reaction evidence="6">
        <text>hydrogencarbonate + H(+) = CO2 + H2O</text>
        <dbReference type="Rhea" id="RHEA:10748"/>
        <dbReference type="ChEBI" id="CHEBI:15377"/>
        <dbReference type="ChEBI" id="CHEBI:15378"/>
        <dbReference type="ChEBI" id="CHEBI:16526"/>
        <dbReference type="ChEBI" id="CHEBI:17544"/>
        <dbReference type="EC" id="4.2.1.1"/>
    </reaction>
</comment>
<evidence type="ECO:0000256" key="7">
    <source>
        <dbReference type="SAM" id="SignalP"/>
    </source>
</evidence>
<evidence type="ECO:0000256" key="6">
    <source>
        <dbReference type="ARBA" id="ARBA00048348"/>
    </source>
</evidence>
<organism evidence="9 10">
    <name type="scientific">Rhodoferax lithotrophicus</name>
    <dbReference type="NCBI Taxonomy" id="2798804"/>
    <lineage>
        <taxon>Bacteria</taxon>
        <taxon>Pseudomonadati</taxon>
        <taxon>Pseudomonadota</taxon>
        <taxon>Betaproteobacteria</taxon>
        <taxon>Burkholderiales</taxon>
        <taxon>Comamonadaceae</taxon>
        <taxon>Rhodoferax</taxon>
    </lineage>
</organism>
<evidence type="ECO:0000256" key="3">
    <source>
        <dbReference type="ARBA" id="ARBA00022723"/>
    </source>
</evidence>
<protein>
    <recommendedName>
        <fullName evidence="2">carbonic anhydrase</fullName>
        <ecNumber evidence="2">4.2.1.1</ecNumber>
    </recommendedName>
</protein>
<dbReference type="SUPFAM" id="SSF51069">
    <property type="entry name" value="Carbonic anhydrase"/>
    <property type="match status" value="1"/>
</dbReference>
<feature type="signal peptide" evidence="7">
    <location>
        <begin position="1"/>
        <end position="17"/>
    </location>
</feature>
<dbReference type="EC" id="4.2.1.1" evidence="2"/>